<gene>
    <name evidence="1" type="ORF">M413DRAFT_444330</name>
</gene>
<protein>
    <submittedName>
        <fullName evidence="1">Uncharacterized protein</fullName>
    </submittedName>
</protein>
<evidence type="ECO:0000313" key="1">
    <source>
        <dbReference type="EMBL" id="KIM42642.1"/>
    </source>
</evidence>
<dbReference type="OrthoDB" id="5362978at2759"/>
<name>A0A0C2YNR6_HEBCY</name>
<dbReference type="EMBL" id="KN831777">
    <property type="protein sequence ID" value="KIM42642.1"/>
    <property type="molecule type" value="Genomic_DNA"/>
</dbReference>
<proteinExistence type="predicted"/>
<dbReference type="AlphaFoldDB" id="A0A0C2YNR6"/>
<dbReference type="HOGENOM" id="CLU_085786_3_1_1"/>
<keyword evidence="2" id="KW-1185">Reference proteome</keyword>
<organism evidence="1 2">
    <name type="scientific">Hebeloma cylindrosporum</name>
    <dbReference type="NCBI Taxonomy" id="76867"/>
    <lineage>
        <taxon>Eukaryota</taxon>
        <taxon>Fungi</taxon>
        <taxon>Dikarya</taxon>
        <taxon>Basidiomycota</taxon>
        <taxon>Agaricomycotina</taxon>
        <taxon>Agaricomycetes</taxon>
        <taxon>Agaricomycetidae</taxon>
        <taxon>Agaricales</taxon>
        <taxon>Agaricineae</taxon>
        <taxon>Hymenogastraceae</taxon>
        <taxon>Hebeloma</taxon>
    </lineage>
</organism>
<evidence type="ECO:0000313" key="2">
    <source>
        <dbReference type="Proteomes" id="UP000053424"/>
    </source>
</evidence>
<dbReference type="Proteomes" id="UP000053424">
    <property type="component" value="Unassembled WGS sequence"/>
</dbReference>
<sequence length="183" mass="20786">MTWYPAISYTMQRAITQRVEPSAFNGPYDGIIHQLFETGNYMNCPHFLRPGVNEPFWYEVQEVVPFSPIFFLEIRALSALDSVADREKADLQTRERMVKLVGQSPLRVLHGVSAMGPYLCFYKYDKDHPELGITPSISLVEGGASSDTTPRELWNYDVMNEEGENKLRGIAEEVKRACSALAF</sequence>
<accession>A0A0C2YNR6</accession>
<reference evidence="2" key="2">
    <citation type="submission" date="2015-01" db="EMBL/GenBank/DDBJ databases">
        <title>Evolutionary Origins and Diversification of the Mycorrhizal Mutualists.</title>
        <authorList>
            <consortium name="DOE Joint Genome Institute"/>
            <consortium name="Mycorrhizal Genomics Consortium"/>
            <person name="Kohler A."/>
            <person name="Kuo A."/>
            <person name="Nagy L.G."/>
            <person name="Floudas D."/>
            <person name="Copeland A."/>
            <person name="Barry K.W."/>
            <person name="Cichocki N."/>
            <person name="Veneault-Fourrey C."/>
            <person name="LaButti K."/>
            <person name="Lindquist E.A."/>
            <person name="Lipzen A."/>
            <person name="Lundell T."/>
            <person name="Morin E."/>
            <person name="Murat C."/>
            <person name="Riley R."/>
            <person name="Ohm R."/>
            <person name="Sun H."/>
            <person name="Tunlid A."/>
            <person name="Henrissat B."/>
            <person name="Grigoriev I.V."/>
            <person name="Hibbett D.S."/>
            <person name="Martin F."/>
        </authorList>
    </citation>
    <scope>NUCLEOTIDE SEQUENCE [LARGE SCALE GENOMIC DNA]</scope>
    <source>
        <strain evidence="2">h7</strain>
    </source>
</reference>
<reference evidence="1 2" key="1">
    <citation type="submission" date="2014-04" db="EMBL/GenBank/DDBJ databases">
        <authorList>
            <consortium name="DOE Joint Genome Institute"/>
            <person name="Kuo A."/>
            <person name="Gay G."/>
            <person name="Dore J."/>
            <person name="Kohler A."/>
            <person name="Nagy L.G."/>
            <person name="Floudas D."/>
            <person name="Copeland A."/>
            <person name="Barry K.W."/>
            <person name="Cichocki N."/>
            <person name="Veneault-Fourrey C."/>
            <person name="LaButti K."/>
            <person name="Lindquist E.A."/>
            <person name="Lipzen A."/>
            <person name="Lundell T."/>
            <person name="Morin E."/>
            <person name="Murat C."/>
            <person name="Sun H."/>
            <person name="Tunlid A."/>
            <person name="Henrissat B."/>
            <person name="Grigoriev I.V."/>
            <person name="Hibbett D.S."/>
            <person name="Martin F."/>
            <person name="Nordberg H.P."/>
            <person name="Cantor M.N."/>
            <person name="Hua S.X."/>
        </authorList>
    </citation>
    <scope>NUCLEOTIDE SEQUENCE [LARGE SCALE GENOMIC DNA]</scope>
    <source>
        <strain evidence="2">h7</strain>
    </source>
</reference>